<dbReference type="PRINTS" id="PR00839">
    <property type="entry name" value="V8PROTEASE"/>
</dbReference>
<dbReference type="InterPro" id="IPR043504">
    <property type="entry name" value="Peptidase_S1_PA_chymotrypsin"/>
</dbReference>
<feature type="compositionally biased region" description="Low complexity" evidence="7">
    <location>
        <begin position="624"/>
        <end position="652"/>
    </location>
</feature>
<evidence type="ECO:0000256" key="1">
    <source>
        <dbReference type="ARBA" id="ARBA00008764"/>
    </source>
</evidence>
<keyword evidence="5 6" id="KW-0720">Serine protease</keyword>
<feature type="region of interest" description="Disordered" evidence="7">
    <location>
        <begin position="47"/>
        <end position="75"/>
    </location>
</feature>
<proteinExistence type="inferred from homology"/>
<evidence type="ECO:0000256" key="6">
    <source>
        <dbReference type="RuleBase" id="RU004296"/>
    </source>
</evidence>
<keyword evidence="2 6" id="KW-0645">Protease</keyword>
<sequence length="1132" mass="122181">MPFINSRVDQSHDILSSASNLQKKDFELRNLVAGVWDLASAEEEPPAEAQWMKSINPGSESVVGEDERTPVKPEDYAPGGKYRSIVKIFAQYEYSNGWAMGTGWLIRPDLMVTAGHIVFNHGPKFGRAAVIKAYIGYEGKKSIGTPGVQFRTGVRCVTTAGWLTRKGAKPFDVGFVKLNKPFEGIEPIEFMETPTSGTNMLGVVGYPGDLEHDGERGALMHEMFVEESFNLAEQDLRMLEYTIDTYGGNSGSPVFLKTDSFTKSVGVHVYGGSINSASVIGEWGNPFEDYLSVMTAPLPADGGLHYLPASRSTAVSLSGDPKDSKALYTPLEHGGRYLSDQKSQSFGSFIDDVWSNYSTTESRNEWNNNWSSYDHNKSQESQDTNGRNDADKVVRFRDGDETSQDHASQDHASSKGKVTKTIETHSTTTTTKIEINDGDGNVEDSNGGIARADRGGTEQKNRGSSSSRLVVFPRSSTQALNDTSQNQLENSGSRRTVRQSGEDAARSGTDSVNKGLSRTGEQTTRNGSSSAFNQTRQDPSQTTNRGSNQSGGQAQNGNQSFGGHSQSANGSDGSSSALNQKRQDSSQTTNRGSNQFGGQTQNGNQSSGGHSQTSNGSDGSGKAQNTDTTSSRSQQNTNTTSSRSEQRTNQSSATTTTKGFSSSSINQNSQQNTSAGMKALSDHSFSSQSGSTICAACGKSEKDCSSSGAIYDDFRQPPSTASTGMSGSKSERTSARGGYWSSQTETGDHYQSQDTTSGTLDGASGLCIACGQPACPFSQSIFQDFQGRFPVSKNKENFPYFWPGSLPPNDSQSSGTESFTLFGPKGQQSIYTEQMAVWQLGTAPWLPPSTKDVKLGQLGCFNDDGTWQVIAQITDPKDIAKANQRAYNRQKLLKPFSTGVPAIRSASNTEWSARITANVTSTDLSTNAKVDAVLPVNAEVKFGLSKKNSKGAILVVENPITKTWFESGETSFKRWIDDNVDALKSNWAKELDRGLWLIRSLITTKTAYISVLNSQKSELTIGGKVTVPGYGGGGADFGRTSSSKVDGWETHTSGPDEQRIVFMSAYRYDKGKLWGINQTESALTEMSAEECMFPGHGVVGHLPQGSSTESIFPIPTGPIWPPGHFEKHRFLS</sequence>
<feature type="compositionally biased region" description="Polar residues" evidence="7">
    <location>
        <begin position="717"/>
        <end position="728"/>
    </location>
</feature>
<dbReference type="GeneID" id="54463199"/>
<evidence type="ECO:0000313" key="8">
    <source>
        <dbReference type="EMBL" id="KAF2805958.1"/>
    </source>
</evidence>
<organism evidence="8">
    <name type="scientific">Mytilinidion resinicola</name>
    <dbReference type="NCBI Taxonomy" id="574789"/>
    <lineage>
        <taxon>Eukaryota</taxon>
        <taxon>Fungi</taxon>
        <taxon>Dikarya</taxon>
        <taxon>Ascomycota</taxon>
        <taxon>Pezizomycotina</taxon>
        <taxon>Dothideomycetes</taxon>
        <taxon>Pleosporomycetidae</taxon>
        <taxon>Mytilinidiales</taxon>
        <taxon>Mytilinidiaceae</taxon>
        <taxon>Mytilinidion</taxon>
    </lineage>
</organism>
<feature type="compositionally biased region" description="Basic and acidic residues" evidence="7">
    <location>
        <begin position="451"/>
        <end position="461"/>
    </location>
</feature>
<keyword evidence="4 6" id="KW-0378">Hydrolase</keyword>
<name>A0A6A6YBK4_9PEZI</name>
<evidence type="ECO:0000256" key="5">
    <source>
        <dbReference type="ARBA" id="ARBA00022825"/>
    </source>
</evidence>
<dbReference type="EC" id="3.4.21.-" evidence="6"/>
<feature type="compositionally biased region" description="Polar residues" evidence="7">
    <location>
        <begin position="508"/>
        <end position="545"/>
    </location>
</feature>
<dbReference type="InterPro" id="IPR009003">
    <property type="entry name" value="Peptidase_S1_PA"/>
</dbReference>
<keyword evidence="9" id="KW-1185">Reference proteome</keyword>
<feature type="compositionally biased region" description="Low complexity" evidence="7">
    <location>
        <begin position="546"/>
        <end position="577"/>
    </location>
</feature>
<feature type="compositionally biased region" description="Low complexity" evidence="7">
    <location>
        <begin position="661"/>
        <end position="674"/>
    </location>
</feature>
<dbReference type="Gene3D" id="2.40.10.10">
    <property type="entry name" value="Trypsin-like serine proteases"/>
    <property type="match status" value="2"/>
</dbReference>
<evidence type="ECO:0000256" key="3">
    <source>
        <dbReference type="ARBA" id="ARBA00022729"/>
    </source>
</evidence>
<dbReference type="RefSeq" id="XP_033572922.1">
    <property type="nucleotide sequence ID" value="XM_033722306.1"/>
</dbReference>
<comment type="similarity">
    <text evidence="1 6">Belongs to the peptidase S1B family.</text>
</comment>
<dbReference type="GO" id="GO:0008236">
    <property type="term" value="F:serine-type peptidase activity"/>
    <property type="evidence" value="ECO:0007669"/>
    <property type="project" value="UniProtKB-KW"/>
</dbReference>
<feature type="compositionally biased region" description="Polar residues" evidence="7">
    <location>
        <begin position="740"/>
        <end position="757"/>
    </location>
</feature>
<dbReference type="Proteomes" id="UP000504636">
    <property type="component" value="Unplaced"/>
</dbReference>
<evidence type="ECO:0000313" key="10">
    <source>
        <dbReference type="RefSeq" id="XP_033572922.1"/>
    </source>
</evidence>
<evidence type="ECO:0000256" key="4">
    <source>
        <dbReference type="ARBA" id="ARBA00022801"/>
    </source>
</evidence>
<protein>
    <recommendedName>
        <fullName evidence="6">Serine protease</fullName>
        <ecNumber evidence="6">3.4.21.-</ecNumber>
    </recommendedName>
</protein>
<feature type="compositionally biased region" description="Low complexity" evidence="7">
    <location>
        <begin position="592"/>
        <end position="617"/>
    </location>
</feature>
<dbReference type="Pfam" id="PF13365">
    <property type="entry name" value="Trypsin_2"/>
    <property type="match status" value="1"/>
</dbReference>
<feature type="compositionally biased region" description="Basic and acidic residues" evidence="7">
    <location>
        <begin position="374"/>
        <end position="413"/>
    </location>
</feature>
<feature type="compositionally biased region" description="Polar residues" evidence="7">
    <location>
        <begin position="462"/>
        <end position="494"/>
    </location>
</feature>
<reference evidence="10" key="3">
    <citation type="submission" date="2025-04" db="UniProtKB">
        <authorList>
            <consortium name="RefSeq"/>
        </authorList>
    </citation>
    <scope>IDENTIFICATION</scope>
    <source>
        <strain evidence="10">CBS 304.34</strain>
    </source>
</reference>
<feature type="region of interest" description="Disordered" evidence="7">
    <location>
        <begin position="364"/>
        <end position="685"/>
    </location>
</feature>
<dbReference type="EMBL" id="MU003708">
    <property type="protein sequence ID" value="KAF2805958.1"/>
    <property type="molecule type" value="Genomic_DNA"/>
</dbReference>
<keyword evidence="3" id="KW-0732">Signal</keyword>
<evidence type="ECO:0000313" key="9">
    <source>
        <dbReference type="Proteomes" id="UP000504636"/>
    </source>
</evidence>
<evidence type="ECO:0000256" key="2">
    <source>
        <dbReference type="ARBA" id="ARBA00022670"/>
    </source>
</evidence>
<feature type="compositionally biased region" description="Low complexity" evidence="7">
    <location>
        <begin position="419"/>
        <end position="433"/>
    </location>
</feature>
<dbReference type="OrthoDB" id="3693942at2759"/>
<dbReference type="PROSITE" id="PS00673">
    <property type="entry name" value="V8_SER"/>
    <property type="match status" value="1"/>
</dbReference>
<dbReference type="PANTHER" id="PTHR15462:SF8">
    <property type="entry name" value="SERINE PROTEASE"/>
    <property type="match status" value="1"/>
</dbReference>
<dbReference type="InterPro" id="IPR008256">
    <property type="entry name" value="Peptidase_S1B"/>
</dbReference>
<gene>
    <name evidence="8 10" type="ORF">BDZ99DRAFT_479970</name>
</gene>
<reference evidence="10" key="2">
    <citation type="submission" date="2020-04" db="EMBL/GenBank/DDBJ databases">
        <authorList>
            <consortium name="NCBI Genome Project"/>
        </authorList>
    </citation>
    <scope>NUCLEOTIDE SEQUENCE</scope>
    <source>
        <strain evidence="10">CBS 304.34</strain>
    </source>
</reference>
<dbReference type="InterPro" id="IPR000126">
    <property type="entry name" value="V8_ser_AS"/>
</dbReference>
<dbReference type="SUPFAM" id="SSF50494">
    <property type="entry name" value="Trypsin-like serine proteases"/>
    <property type="match status" value="1"/>
</dbReference>
<reference evidence="8 10" key="1">
    <citation type="journal article" date="2020" name="Stud. Mycol.">
        <title>101 Dothideomycetes genomes: a test case for predicting lifestyles and emergence of pathogens.</title>
        <authorList>
            <person name="Haridas S."/>
            <person name="Albert R."/>
            <person name="Binder M."/>
            <person name="Bloem J."/>
            <person name="Labutti K."/>
            <person name="Salamov A."/>
            <person name="Andreopoulos B."/>
            <person name="Baker S."/>
            <person name="Barry K."/>
            <person name="Bills G."/>
            <person name="Bluhm B."/>
            <person name="Cannon C."/>
            <person name="Castanera R."/>
            <person name="Culley D."/>
            <person name="Daum C."/>
            <person name="Ezra D."/>
            <person name="Gonzalez J."/>
            <person name="Henrissat B."/>
            <person name="Kuo A."/>
            <person name="Liang C."/>
            <person name="Lipzen A."/>
            <person name="Lutzoni F."/>
            <person name="Magnuson J."/>
            <person name="Mondo S."/>
            <person name="Nolan M."/>
            <person name="Ohm R."/>
            <person name="Pangilinan J."/>
            <person name="Park H.-J."/>
            <person name="Ramirez L."/>
            <person name="Alfaro M."/>
            <person name="Sun H."/>
            <person name="Tritt A."/>
            <person name="Yoshinaga Y."/>
            <person name="Zwiers L.-H."/>
            <person name="Turgeon B."/>
            <person name="Goodwin S."/>
            <person name="Spatafora J."/>
            <person name="Crous P."/>
            <person name="Grigoriev I."/>
        </authorList>
    </citation>
    <scope>NUCLEOTIDE SEQUENCE</scope>
    <source>
        <strain evidence="8 10">CBS 304.34</strain>
    </source>
</reference>
<accession>A0A6A6YBK4</accession>
<dbReference type="GO" id="GO:0006508">
    <property type="term" value="P:proteolysis"/>
    <property type="evidence" value="ECO:0007669"/>
    <property type="project" value="UniProtKB-KW"/>
</dbReference>
<dbReference type="InterPro" id="IPR050966">
    <property type="entry name" value="Glutamyl_endopeptidase"/>
</dbReference>
<feature type="compositionally biased region" description="Basic and acidic residues" evidence="7">
    <location>
        <begin position="65"/>
        <end position="75"/>
    </location>
</feature>
<dbReference type="PANTHER" id="PTHR15462">
    <property type="entry name" value="SERINE PROTEASE"/>
    <property type="match status" value="1"/>
</dbReference>
<evidence type="ECO:0000256" key="7">
    <source>
        <dbReference type="SAM" id="MobiDB-lite"/>
    </source>
</evidence>
<dbReference type="AlphaFoldDB" id="A0A6A6YBK4"/>
<feature type="region of interest" description="Disordered" evidence="7">
    <location>
        <begin position="709"/>
        <end position="757"/>
    </location>
</feature>